<sequence>MLSNKANFGKGEEENGGATSEVRRKFGVGFVFCGGAVGGKSGDGKEELGLAAGEGEKWGEWGRRREAAGGLVCRWKKWERERANRFRQNLWLHGGSVGVTVGWVRGEDGGVGLVVSLRQR</sequence>
<evidence type="ECO:0000313" key="1">
    <source>
        <dbReference type="EMBL" id="MCD7473234.1"/>
    </source>
</evidence>
<dbReference type="EMBL" id="JACEIK010001942">
    <property type="protein sequence ID" value="MCD7473234.1"/>
    <property type="molecule type" value="Genomic_DNA"/>
</dbReference>
<organism evidence="1 2">
    <name type="scientific">Datura stramonium</name>
    <name type="common">Jimsonweed</name>
    <name type="synonym">Common thornapple</name>
    <dbReference type="NCBI Taxonomy" id="4076"/>
    <lineage>
        <taxon>Eukaryota</taxon>
        <taxon>Viridiplantae</taxon>
        <taxon>Streptophyta</taxon>
        <taxon>Embryophyta</taxon>
        <taxon>Tracheophyta</taxon>
        <taxon>Spermatophyta</taxon>
        <taxon>Magnoliopsida</taxon>
        <taxon>eudicotyledons</taxon>
        <taxon>Gunneridae</taxon>
        <taxon>Pentapetalae</taxon>
        <taxon>asterids</taxon>
        <taxon>lamiids</taxon>
        <taxon>Solanales</taxon>
        <taxon>Solanaceae</taxon>
        <taxon>Solanoideae</taxon>
        <taxon>Datureae</taxon>
        <taxon>Datura</taxon>
    </lineage>
</organism>
<evidence type="ECO:0000313" key="2">
    <source>
        <dbReference type="Proteomes" id="UP000823775"/>
    </source>
</evidence>
<comment type="caution">
    <text evidence="1">The sequence shown here is derived from an EMBL/GenBank/DDBJ whole genome shotgun (WGS) entry which is preliminary data.</text>
</comment>
<protein>
    <submittedName>
        <fullName evidence="1">Uncharacterized protein</fullName>
    </submittedName>
</protein>
<reference evidence="1 2" key="1">
    <citation type="journal article" date="2021" name="BMC Genomics">
        <title>Datura genome reveals duplications of psychoactive alkaloid biosynthetic genes and high mutation rate following tissue culture.</title>
        <authorList>
            <person name="Rajewski A."/>
            <person name="Carter-House D."/>
            <person name="Stajich J."/>
            <person name="Litt A."/>
        </authorList>
    </citation>
    <scope>NUCLEOTIDE SEQUENCE [LARGE SCALE GENOMIC DNA]</scope>
    <source>
        <strain evidence="1">AR-01</strain>
    </source>
</reference>
<proteinExistence type="predicted"/>
<accession>A0ABS8TNU5</accession>
<keyword evidence="2" id="KW-1185">Reference proteome</keyword>
<dbReference type="Proteomes" id="UP000823775">
    <property type="component" value="Unassembled WGS sequence"/>
</dbReference>
<gene>
    <name evidence="1" type="ORF">HAX54_014947</name>
</gene>
<name>A0ABS8TNU5_DATST</name>